<comment type="caution">
    <text evidence="2">The sequence shown here is derived from an EMBL/GenBank/DDBJ whole genome shotgun (WGS) entry which is preliminary data.</text>
</comment>
<organism evidence="2 3">
    <name type="scientific">Lysobacter soli</name>
    <dbReference type="NCBI Taxonomy" id="453783"/>
    <lineage>
        <taxon>Bacteria</taxon>
        <taxon>Pseudomonadati</taxon>
        <taxon>Pseudomonadota</taxon>
        <taxon>Gammaproteobacteria</taxon>
        <taxon>Lysobacterales</taxon>
        <taxon>Lysobacteraceae</taxon>
        <taxon>Lysobacter</taxon>
    </lineage>
</organism>
<evidence type="ECO:0000313" key="2">
    <source>
        <dbReference type="EMBL" id="RDY69216.1"/>
    </source>
</evidence>
<name>A0A3D8VIN4_9GAMM</name>
<dbReference type="PANTHER" id="PTHR38468:SF1">
    <property type="entry name" value="SLL0939 PROTEIN"/>
    <property type="match status" value="1"/>
</dbReference>
<evidence type="ECO:0000256" key="1">
    <source>
        <dbReference type="SAM" id="Phobius"/>
    </source>
</evidence>
<feature type="transmembrane region" description="Helical" evidence="1">
    <location>
        <begin position="12"/>
        <end position="32"/>
    </location>
</feature>
<dbReference type="RefSeq" id="WP_115840438.1">
    <property type="nucleotide sequence ID" value="NZ_CP183976.1"/>
</dbReference>
<keyword evidence="1" id="KW-0812">Transmembrane</keyword>
<dbReference type="EMBL" id="QTJR01000001">
    <property type="protein sequence ID" value="RDY69216.1"/>
    <property type="molecule type" value="Genomic_DNA"/>
</dbReference>
<evidence type="ECO:0000313" key="3">
    <source>
        <dbReference type="Proteomes" id="UP000256829"/>
    </source>
</evidence>
<accession>A0A3D8VIN4</accession>
<keyword evidence="1" id="KW-1133">Transmembrane helix</keyword>
<dbReference type="PANTHER" id="PTHR38468">
    <property type="entry name" value="SLL0939 PROTEIN"/>
    <property type="match status" value="1"/>
</dbReference>
<dbReference type="AlphaFoldDB" id="A0A3D8VIN4"/>
<keyword evidence="3" id="KW-1185">Reference proteome</keyword>
<gene>
    <name evidence="2" type="ORF">DX912_00085</name>
</gene>
<proteinExistence type="predicted"/>
<protein>
    <submittedName>
        <fullName evidence="2">DUF1622 domain-containing protein</fullName>
    </submittedName>
</protein>
<dbReference type="Pfam" id="PF07784">
    <property type="entry name" value="DUF1622"/>
    <property type="match status" value="1"/>
</dbReference>
<reference evidence="2 3" key="1">
    <citation type="submission" date="2018-08" db="EMBL/GenBank/DDBJ databases">
        <title>Lysobacter soli KCTC 22011, whole genome shotgun sequence.</title>
        <authorList>
            <person name="Zhang X."/>
            <person name="Feng G."/>
            <person name="Zhu H."/>
        </authorList>
    </citation>
    <scope>NUCLEOTIDE SEQUENCE [LARGE SCALE GENOMIC DNA]</scope>
    <source>
        <strain evidence="2 3">KCTC 22011</strain>
    </source>
</reference>
<dbReference type="InterPro" id="IPR012427">
    <property type="entry name" value="DUF1622"/>
</dbReference>
<keyword evidence="1" id="KW-0472">Membrane</keyword>
<dbReference type="Proteomes" id="UP000256829">
    <property type="component" value="Unassembled WGS sequence"/>
</dbReference>
<sequence>MERWLIAVSEPTILAIDFIALGTIVLGTLIAVKDGIALLMARGEIDRHERRHLWMRYSHWLVAGLTFQLAADIIESSITPDWDGIGRLAAVAVIRTFLNYFLERDVSEIRELERARERESLPEKPAP</sequence>